<protein>
    <submittedName>
        <fullName evidence="1">Uncharacterized protein</fullName>
    </submittedName>
</protein>
<keyword evidence="2" id="KW-1185">Reference proteome</keyword>
<sequence>MSGRLTQRDAYVHTVASNGSALSHMHAMLLMRRMSSRFKTCAPLPSMFERRSSWMHLRRVADMKFFAAVIPAFEEQPPNISMGMHDEAVSLAA</sequence>
<organism evidence="1 2">
    <name type="scientific">Armillaria gallica</name>
    <name type="common">Bulbous honey fungus</name>
    <name type="synonym">Armillaria bulbosa</name>
    <dbReference type="NCBI Taxonomy" id="47427"/>
    <lineage>
        <taxon>Eukaryota</taxon>
        <taxon>Fungi</taxon>
        <taxon>Dikarya</taxon>
        <taxon>Basidiomycota</taxon>
        <taxon>Agaricomycotina</taxon>
        <taxon>Agaricomycetes</taxon>
        <taxon>Agaricomycetidae</taxon>
        <taxon>Agaricales</taxon>
        <taxon>Marasmiineae</taxon>
        <taxon>Physalacriaceae</taxon>
        <taxon>Armillaria</taxon>
    </lineage>
</organism>
<dbReference type="InParanoid" id="A0A2H3E3E9"/>
<evidence type="ECO:0000313" key="2">
    <source>
        <dbReference type="Proteomes" id="UP000217790"/>
    </source>
</evidence>
<accession>A0A2H3E3E9</accession>
<dbReference type="Proteomes" id="UP000217790">
    <property type="component" value="Unassembled WGS sequence"/>
</dbReference>
<evidence type="ECO:0000313" key="1">
    <source>
        <dbReference type="EMBL" id="PBK95083.1"/>
    </source>
</evidence>
<dbReference type="EMBL" id="KZ293652">
    <property type="protein sequence ID" value="PBK95083.1"/>
    <property type="molecule type" value="Genomic_DNA"/>
</dbReference>
<name>A0A2H3E3E9_ARMGA</name>
<gene>
    <name evidence="1" type="ORF">ARMGADRAFT_1077844</name>
</gene>
<proteinExistence type="predicted"/>
<dbReference type="AlphaFoldDB" id="A0A2H3E3E9"/>
<reference evidence="2" key="1">
    <citation type="journal article" date="2017" name="Nat. Ecol. Evol.">
        <title>Genome expansion and lineage-specific genetic innovations in the forest pathogenic fungi Armillaria.</title>
        <authorList>
            <person name="Sipos G."/>
            <person name="Prasanna A.N."/>
            <person name="Walter M.C."/>
            <person name="O'Connor E."/>
            <person name="Balint B."/>
            <person name="Krizsan K."/>
            <person name="Kiss B."/>
            <person name="Hess J."/>
            <person name="Varga T."/>
            <person name="Slot J."/>
            <person name="Riley R."/>
            <person name="Boka B."/>
            <person name="Rigling D."/>
            <person name="Barry K."/>
            <person name="Lee J."/>
            <person name="Mihaltcheva S."/>
            <person name="LaButti K."/>
            <person name="Lipzen A."/>
            <person name="Waldron R."/>
            <person name="Moloney N.M."/>
            <person name="Sperisen C."/>
            <person name="Kredics L."/>
            <person name="Vagvoelgyi C."/>
            <person name="Patrignani A."/>
            <person name="Fitzpatrick D."/>
            <person name="Nagy I."/>
            <person name="Doyle S."/>
            <person name="Anderson J.B."/>
            <person name="Grigoriev I.V."/>
            <person name="Gueldener U."/>
            <person name="Muensterkoetter M."/>
            <person name="Nagy L.G."/>
        </authorList>
    </citation>
    <scope>NUCLEOTIDE SEQUENCE [LARGE SCALE GENOMIC DNA]</scope>
    <source>
        <strain evidence="2">Ar21-2</strain>
    </source>
</reference>